<gene>
    <name evidence="2" type="ORF">GMARGA_LOCUS12405</name>
</gene>
<evidence type="ECO:0000313" key="2">
    <source>
        <dbReference type="EMBL" id="CAG8705429.1"/>
    </source>
</evidence>
<protein>
    <submittedName>
        <fullName evidence="2">18866_t:CDS:1</fullName>
    </submittedName>
</protein>
<accession>A0ABN7UZ27</accession>
<keyword evidence="1" id="KW-0175">Coiled coil</keyword>
<proteinExistence type="predicted"/>
<dbReference type="Proteomes" id="UP000789901">
    <property type="component" value="Unassembled WGS sequence"/>
</dbReference>
<feature type="coiled-coil region" evidence="1">
    <location>
        <begin position="60"/>
        <end position="170"/>
    </location>
</feature>
<sequence>MSYDFTSEFLNINIKNTTIYQNILNTNNISSFSQYIKCRIQSLERMINNLDNNSNQNIFISRYNKEKQRFISQIEDLKKENLEYISQIVEFKKGKKEYQKQIKRYIKEIDEFKSRIRAEKKYEELEKEILNLNSITLKHQKNETNLLYELDKLRQENKTYKSNLTRLKQESLDFINLKNENEVITNLIKNAYHIVEEKLINYNVLDLYDMAIYFKNTLKIMGGSFYDRHITMNIPSLLLQNYSIRTIQNSQFLEYIPTFEEILGFTTEAKRYFSLDILCKFLLKDDQFKEGNYQDYVRFIFYKIIPLALVITLNI</sequence>
<comment type="caution">
    <text evidence="2">The sequence shown here is derived from an EMBL/GenBank/DDBJ whole genome shotgun (WGS) entry which is preliminary data.</text>
</comment>
<evidence type="ECO:0000256" key="1">
    <source>
        <dbReference type="SAM" id="Coils"/>
    </source>
</evidence>
<organism evidence="2 3">
    <name type="scientific">Gigaspora margarita</name>
    <dbReference type="NCBI Taxonomy" id="4874"/>
    <lineage>
        <taxon>Eukaryota</taxon>
        <taxon>Fungi</taxon>
        <taxon>Fungi incertae sedis</taxon>
        <taxon>Mucoromycota</taxon>
        <taxon>Glomeromycotina</taxon>
        <taxon>Glomeromycetes</taxon>
        <taxon>Diversisporales</taxon>
        <taxon>Gigasporaceae</taxon>
        <taxon>Gigaspora</taxon>
    </lineage>
</organism>
<evidence type="ECO:0000313" key="3">
    <source>
        <dbReference type="Proteomes" id="UP000789901"/>
    </source>
</evidence>
<name>A0ABN7UZ27_GIGMA</name>
<keyword evidence="3" id="KW-1185">Reference proteome</keyword>
<dbReference type="EMBL" id="CAJVQB010007560">
    <property type="protein sequence ID" value="CAG8705429.1"/>
    <property type="molecule type" value="Genomic_DNA"/>
</dbReference>
<reference evidence="2 3" key="1">
    <citation type="submission" date="2021-06" db="EMBL/GenBank/DDBJ databases">
        <authorList>
            <person name="Kallberg Y."/>
            <person name="Tangrot J."/>
            <person name="Rosling A."/>
        </authorList>
    </citation>
    <scope>NUCLEOTIDE SEQUENCE [LARGE SCALE GENOMIC DNA]</scope>
    <source>
        <strain evidence="2 3">120-4 pot B 10/14</strain>
    </source>
</reference>